<proteinExistence type="predicted"/>
<feature type="transmembrane region" description="Helical" evidence="1">
    <location>
        <begin position="200"/>
        <end position="220"/>
    </location>
</feature>
<keyword evidence="3" id="KW-1185">Reference proteome</keyword>
<feature type="transmembrane region" description="Helical" evidence="1">
    <location>
        <begin position="154"/>
        <end position="172"/>
    </location>
</feature>
<keyword evidence="1" id="KW-0472">Membrane</keyword>
<protein>
    <recommendedName>
        <fullName evidence="4">Iron-regulated membrane protein</fullName>
    </recommendedName>
</protein>
<gene>
    <name evidence="2" type="ORF">CKO43_22890</name>
</gene>
<evidence type="ECO:0000313" key="2">
    <source>
        <dbReference type="EMBL" id="MBK1715600.1"/>
    </source>
</evidence>
<dbReference type="RefSeq" id="WP_200380118.1">
    <property type="nucleotide sequence ID" value="NZ_NRRU01000136.1"/>
</dbReference>
<evidence type="ECO:0008006" key="4">
    <source>
        <dbReference type="Google" id="ProtNLM"/>
    </source>
</evidence>
<dbReference type="PANTHER" id="PTHR34219:SF4">
    <property type="entry name" value="PEPSY DOMAIN-CONTAINING PROTEIN"/>
    <property type="match status" value="1"/>
</dbReference>
<dbReference type="PANTHER" id="PTHR34219">
    <property type="entry name" value="IRON-REGULATED INNER MEMBRANE PROTEIN-RELATED"/>
    <property type="match status" value="1"/>
</dbReference>
<dbReference type="InterPro" id="IPR005625">
    <property type="entry name" value="PepSY-ass_TM"/>
</dbReference>
<feature type="transmembrane region" description="Helical" evidence="1">
    <location>
        <begin position="359"/>
        <end position="381"/>
    </location>
</feature>
<feature type="transmembrane region" description="Helical" evidence="1">
    <location>
        <begin position="402"/>
        <end position="426"/>
    </location>
</feature>
<dbReference type="Proteomes" id="UP001041814">
    <property type="component" value="Unassembled WGS sequence"/>
</dbReference>
<dbReference type="Pfam" id="PF03929">
    <property type="entry name" value="PepSY_TM"/>
    <property type="match status" value="1"/>
</dbReference>
<sequence>MNPKGKPEGLRQAMSWFHTWAGLLLGWVMFAIFVTGSLSYYRQELTLWLRPELQTLAPPAPGVERIALERLQTLAPEAGFWSLRLPDERDPALRIGWREAGGAGGRPRVENRVLDPASGELLPVRAGMAGDFPYRFHFELRSAQRSQWILEGRWAVCIATAVMFAALLSGIVTHRRIFADFFTFRPAKGGQRAWLDGHNVSAVLVLPFYLLITFSGLLLFQTIFMPAGIAAAYGEQSRAYLDELRGASPGVKRHGAPDAAAGSGPMPALAWDTVLAESRRQLPDGRIDVILVRRDGPAVHVEVRGSDAKRLAYPPVELAFDGRSGLLLGRVDPQGAAARTVGTIYGLHLAHFASPGLRFVLFGFGLLGSLMIGSGLALWVVKRRERGKTPALALHLVDGLNIGTLAGLPLALAVFALGSLWLPAGLAERGEAEIRCFFAAWGLALVWGLARPGRATWGRQWGCVAVACAALLASGLWVAATNGAAPRPLTVWAVD</sequence>
<name>A0ABS1E138_RUBGE</name>
<reference evidence="2" key="1">
    <citation type="submission" date="2017-08" db="EMBL/GenBank/DDBJ databases">
        <authorList>
            <person name="Imhoff J.F."/>
            <person name="Rahn T."/>
            <person name="Kuenzel S."/>
            <person name="Neulinger S.C."/>
        </authorList>
    </citation>
    <scope>NUCLEOTIDE SEQUENCE</scope>
    <source>
        <strain evidence="2">IM 151</strain>
    </source>
</reference>
<dbReference type="EMBL" id="NRRU01000136">
    <property type="protein sequence ID" value="MBK1715600.1"/>
    <property type="molecule type" value="Genomic_DNA"/>
</dbReference>
<feature type="transmembrane region" description="Helical" evidence="1">
    <location>
        <begin position="20"/>
        <end position="41"/>
    </location>
</feature>
<organism evidence="2 3">
    <name type="scientific">Rubrivivax gelatinosus</name>
    <name type="common">Rhodocyclus gelatinosus</name>
    <name type="synonym">Rhodopseudomonas gelatinosa</name>
    <dbReference type="NCBI Taxonomy" id="28068"/>
    <lineage>
        <taxon>Bacteria</taxon>
        <taxon>Pseudomonadati</taxon>
        <taxon>Pseudomonadota</taxon>
        <taxon>Betaproteobacteria</taxon>
        <taxon>Burkholderiales</taxon>
        <taxon>Sphaerotilaceae</taxon>
        <taxon>Rubrivivax</taxon>
    </lineage>
</organism>
<evidence type="ECO:0000256" key="1">
    <source>
        <dbReference type="SAM" id="Phobius"/>
    </source>
</evidence>
<feature type="transmembrane region" description="Helical" evidence="1">
    <location>
        <begin position="461"/>
        <end position="480"/>
    </location>
</feature>
<keyword evidence="1" id="KW-1133">Transmembrane helix</keyword>
<feature type="non-terminal residue" evidence="2">
    <location>
        <position position="495"/>
    </location>
</feature>
<evidence type="ECO:0000313" key="3">
    <source>
        <dbReference type="Proteomes" id="UP001041814"/>
    </source>
</evidence>
<reference evidence="2" key="2">
    <citation type="journal article" date="2020" name="Microorganisms">
        <title>Osmotic Adaptation and Compatible Solute Biosynthesis of Phototrophic Bacteria as Revealed from Genome Analyses.</title>
        <authorList>
            <person name="Imhoff J.F."/>
            <person name="Rahn T."/>
            <person name="Kunzel S."/>
            <person name="Keller A."/>
            <person name="Neulinger S.C."/>
        </authorList>
    </citation>
    <scope>NUCLEOTIDE SEQUENCE</scope>
    <source>
        <strain evidence="2">IM 151</strain>
    </source>
</reference>
<comment type="caution">
    <text evidence="2">The sequence shown here is derived from an EMBL/GenBank/DDBJ whole genome shotgun (WGS) entry which is preliminary data.</text>
</comment>
<keyword evidence="1" id="KW-0812">Transmembrane</keyword>
<accession>A0ABS1E138</accession>
<feature type="transmembrane region" description="Helical" evidence="1">
    <location>
        <begin position="432"/>
        <end position="449"/>
    </location>
</feature>